<evidence type="ECO:0000256" key="5">
    <source>
        <dbReference type="ARBA" id="ARBA00023242"/>
    </source>
</evidence>
<accession>A0AAW0QAH6</accession>
<evidence type="ECO:0000256" key="1">
    <source>
        <dbReference type="ARBA" id="ARBA00004123"/>
    </source>
</evidence>
<evidence type="ECO:0000256" key="4">
    <source>
        <dbReference type="ARBA" id="ARBA00022833"/>
    </source>
</evidence>
<dbReference type="PANTHER" id="PTHR46481:SF10">
    <property type="entry name" value="ZINC FINGER BED DOMAIN-CONTAINING PROTEIN 39"/>
    <property type="match status" value="1"/>
</dbReference>
<protein>
    <recommendedName>
        <fullName evidence="8">Transposase</fullName>
    </recommendedName>
</protein>
<dbReference type="InterPro" id="IPR012337">
    <property type="entry name" value="RNaseH-like_sf"/>
</dbReference>
<proteinExistence type="predicted"/>
<comment type="caution">
    <text evidence="6">The sequence shown here is derived from an EMBL/GenBank/DDBJ whole genome shotgun (WGS) entry which is preliminary data.</text>
</comment>
<keyword evidence="5" id="KW-0539">Nucleus</keyword>
<dbReference type="PANTHER" id="PTHR46481">
    <property type="entry name" value="ZINC FINGER BED DOMAIN-CONTAINING PROTEIN 4"/>
    <property type="match status" value="1"/>
</dbReference>
<dbReference type="Proteomes" id="UP001460270">
    <property type="component" value="Unassembled WGS sequence"/>
</dbReference>
<dbReference type="SUPFAM" id="SSF53098">
    <property type="entry name" value="Ribonuclease H-like"/>
    <property type="match status" value="1"/>
</dbReference>
<keyword evidence="4" id="KW-0862">Zinc</keyword>
<organism evidence="6 7">
    <name type="scientific">Mugilogobius chulae</name>
    <name type="common">yellowstripe goby</name>
    <dbReference type="NCBI Taxonomy" id="88201"/>
    <lineage>
        <taxon>Eukaryota</taxon>
        <taxon>Metazoa</taxon>
        <taxon>Chordata</taxon>
        <taxon>Craniata</taxon>
        <taxon>Vertebrata</taxon>
        <taxon>Euteleostomi</taxon>
        <taxon>Actinopterygii</taxon>
        <taxon>Neopterygii</taxon>
        <taxon>Teleostei</taxon>
        <taxon>Neoteleostei</taxon>
        <taxon>Acanthomorphata</taxon>
        <taxon>Gobiaria</taxon>
        <taxon>Gobiiformes</taxon>
        <taxon>Gobioidei</taxon>
        <taxon>Gobiidae</taxon>
        <taxon>Gobionellinae</taxon>
        <taxon>Mugilogobius</taxon>
    </lineage>
</organism>
<dbReference type="SUPFAM" id="SSF140996">
    <property type="entry name" value="Hermes dimerisation domain"/>
    <property type="match status" value="1"/>
</dbReference>
<evidence type="ECO:0000256" key="3">
    <source>
        <dbReference type="ARBA" id="ARBA00022771"/>
    </source>
</evidence>
<keyword evidence="2" id="KW-0479">Metal-binding</keyword>
<keyword evidence="3" id="KW-0863">Zinc-finger</keyword>
<keyword evidence="7" id="KW-1185">Reference proteome</keyword>
<gene>
    <name evidence="6" type="ORF">WMY93_000603</name>
</gene>
<sequence>MLRHYRAVHSATTSAPSESIGGAVSNDGDSLHTIIYAGIVNIIIKDSRPFSLVEDVGFRELMKIVAPTYTLPSRKTEMVEAKYQEAQEENKAKVQKAVAVSLTSDMWTSESMDSYLAVTCHYIDEFNELNTTLLGIQHFPQSHPADHLADQHLRLMEEWGIRDKVRCLITDGAANMIACARRLNVRHTICIAHVINLIVRKFFNDTAGMNELRQKSRKLATYFRTSTTAKDRLMALQTQMGKQPLKMIIEATEELSAEKRVSASKVISMMNMVHHALASRALTVTHPIARLAGTPHPFRPRLENEDTVE</sequence>
<dbReference type="GO" id="GO:0005634">
    <property type="term" value="C:nucleus"/>
    <property type="evidence" value="ECO:0007669"/>
    <property type="project" value="UniProtKB-SubCell"/>
</dbReference>
<evidence type="ECO:0000313" key="7">
    <source>
        <dbReference type="Proteomes" id="UP001460270"/>
    </source>
</evidence>
<dbReference type="EMBL" id="JBBPFD010000001">
    <property type="protein sequence ID" value="KAK7944875.1"/>
    <property type="molecule type" value="Genomic_DNA"/>
</dbReference>
<evidence type="ECO:0008006" key="8">
    <source>
        <dbReference type="Google" id="ProtNLM"/>
    </source>
</evidence>
<comment type="subcellular location">
    <subcellularLocation>
        <location evidence="1">Nucleus</location>
    </subcellularLocation>
</comment>
<evidence type="ECO:0000313" key="6">
    <source>
        <dbReference type="EMBL" id="KAK7944875.1"/>
    </source>
</evidence>
<dbReference type="InterPro" id="IPR052035">
    <property type="entry name" value="ZnF_BED_domain_contain"/>
</dbReference>
<reference evidence="7" key="1">
    <citation type="submission" date="2024-04" db="EMBL/GenBank/DDBJ databases">
        <title>Salinicola lusitanus LLJ914,a marine bacterium isolated from the Okinawa Trough.</title>
        <authorList>
            <person name="Li J."/>
        </authorList>
    </citation>
    <scope>NUCLEOTIDE SEQUENCE [LARGE SCALE GENOMIC DNA]</scope>
</reference>
<name>A0AAW0QAH6_9GOBI</name>
<dbReference type="GO" id="GO:0008270">
    <property type="term" value="F:zinc ion binding"/>
    <property type="evidence" value="ECO:0007669"/>
    <property type="project" value="UniProtKB-KW"/>
</dbReference>
<dbReference type="AlphaFoldDB" id="A0AAW0QAH6"/>
<evidence type="ECO:0000256" key="2">
    <source>
        <dbReference type="ARBA" id="ARBA00022723"/>
    </source>
</evidence>